<reference evidence="2" key="1">
    <citation type="submission" date="2023-06" db="EMBL/GenBank/DDBJ databases">
        <title>Identification and characterization of horizontal gene transfer across gut microbiota members of farm animals based on homology search.</title>
        <authorList>
            <person name="Schwarzerova J."/>
            <person name="Nykrynova M."/>
            <person name="Jureckova K."/>
            <person name="Cejkova D."/>
            <person name="Rychlik I."/>
        </authorList>
    </citation>
    <scope>NUCLEOTIDE SEQUENCE</scope>
    <source>
        <strain evidence="2">153_Feed</strain>
    </source>
</reference>
<comment type="caution">
    <text evidence="2">The sequence shown here is derived from an EMBL/GenBank/DDBJ whole genome shotgun (WGS) entry which is preliminary data.</text>
</comment>
<dbReference type="InterPro" id="IPR024534">
    <property type="entry name" value="JetD_C"/>
</dbReference>
<gene>
    <name evidence="2" type="ORF">QUW25_09200</name>
</gene>
<evidence type="ECO:0000313" key="3">
    <source>
        <dbReference type="Proteomes" id="UP001529256"/>
    </source>
</evidence>
<name>A0ABT7V5F9_9ACTN</name>
<dbReference type="Pfam" id="PF09983">
    <property type="entry name" value="JetD_C"/>
    <property type="match status" value="1"/>
</dbReference>
<protein>
    <submittedName>
        <fullName evidence="2">DUF2220 family protein</fullName>
    </submittedName>
</protein>
<organism evidence="2 3">
    <name type="scientific">Thermophilibacter provencensis</name>
    <dbReference type="NCBI Taxonomy" id="1852386"/>
    <lineage>
        <taxon>Bacteria</taxon>
        <taxon>Bacillati</taxon>
        <taxon>Actinomycetota</taxon>
        <taxon>Coriobacteriia</taxon>
        <taxon>Coriobacteriales</taxon>
        <taxon>Atopobiaceae</taxon>
        <taxon>Thermophilibacter</taxon>
    </lineage>
</organism>
<dbReference type="EMBL" id="JAUDEA010000019">
    <property type="protein sequence ID" value="MDM8271840.1"/>
    <property type="molecule type" value="Genomic_DNA"/>
</dbReference>
<dbReference type="RefSeq" id="WP_289511917.1">
    <property type="nucleotide sequence ID" value="NZ_JAUDEA010000019.1"/>
</dbReference>
<reference evidence="2" key="2">
    <citation type="submission" date="2023-06" db="EMBL/GenBank/DDBJ databases">
        <authorList>
            <person name="Zeman M."/>
            <person name="Kubasova T."/>
            <person name="Jahodarova E."/>
            <person name="Nykrynova M."/>
            <person name="Rychlik I."/>
        </authorList>
    </citation>
    <scope>NUCLEOTIDE SEQUENCE</scope>
    <source>
        <strain evidence="2">153_Feed</strain>
    </source>
</reference>
<dbReference type="Proteomes" id="UP001529256">
    <property type="component" value="Unassembled WGS sequence"/>
</dbReference>
<sequence>MAHKLTEQEQATVVRLAKFLGKELPVKFRGNAGGIASGLVRLRGQSIAEKDVRAVLERYDATKLPTDTLVELGVLLPAADGGFTLEIPEKRAIAKAERPRPPAKRDGRAISRLDTVRKQTPELTDIRLKIIELDPRLWINGWLLSTPDAYVRYERELRALDAALAGEPTLGDGSLSLRELSYQVFGDEKFLALESEGRKLLHLMGLSDVVNCRPQAKLELMHHIPKHHRHLRLIVSENLDPWVNMRNAMFLDGRKRLFGERVHGVVFGNGYIVDDPHKLPDLLATMDAEDVEVLYWGDIDRAGLQILSKLAEMAGDGLTVRPLIPAYRLMLKRAMRRFADPLENEETDQGGVPVRGLDLFEGELKEKELAYLRAVLDGARLIPQEILTARDL</sequence>
<evidence type="ECO:0000313" key="2">
    <source>
        <dbReference type="EMBL" id="MDM8271840.1"/>
    </source>
</evidence>
<evidence type="ECO:0000259" key="1">
    <source>
        <dbReference type="Pfam" id="PF09983"/>
    </source>
</evidence>
<keyword evidence="3" id="KW-1185">Reference proteome</keyword>
<feature type="domain" description="Wadjet protein JetD C-terminal" evidence="1">
    <location>
        <begin position="265"/>
        <end position="333"/>
    </location>
</feature>
<proteinExistence type="predicted"/>
<accession>A0ABT7V5F9</accession>